<evidence type="ECO:0000313" key="1">
    <source>
        <dbReference type="EMBL" id="JAD28574.1"/>
    </source>
</evidence>
<sequence length="12" mass="1473">MDILLLKLMVRK</sequence>
<organism evidence="1">
    <name type="scientific">Arundo donax</name>
    <name type="common">Giant reed</name>
    <name type="synonym">Donax arundinaceus</name>
    <dbReference type="NCBI Taxonomy" id="35708"/>
    <lineage>
        <taxon>Eukaryota</taxon>
        <taxon>Viridiplantae</taxon>
        <taxon>Streptophyta</taxon>
        <taxon>Embryophyta</taxon>
        <taxon>Tracheophyta</taxon>
        <taxon>Spermatophyta</taxon>
        <taxon>Magnoliopsida</taxon>
        <taxon>Liliopsida</taxon>
        <taxon>Poales</taxon>
        <taxon>Poaceae</taxon>
        <taxon>PACMAD clade</taxon>
        <taxon>Arundinoideae</taxon>
        <taxon>Arundineae</taxon>
        <taxon>Arundo</taxon>
    </lineage>
</organism>
<reference evidence="1" key="1">
    <citation type="submission" date="2014-09" db="EMBL/GenBank/DDBJ databases">
        <authorList>
            <person name="Magalhaes I.L.F."/>
            <person name="Oliveira U."/>
            <person name="Santos F.R."/>
            <person name="Vidigal T.H.D.A."/>
            <person name="Brescovit A.D."/>
            <person name="Santos A.J."/>
        </authorList>
    </citation>
    <scope>NUCLEOTIDE SEQUENCE</scope>
    <source>
        <tissue evidence="1">Shoot tissue taken approximately 20 cm above the soil surface</tissue>
    </source>
</reference>
<reference evidence="1" key="2">
    <citation type="journal article" date="2015" name="Data Brief">
        <title>Shoot transcriptome of the giant reed, Arundo donax.</title>
        <authorList>
            <person name="Barrero R.A."/>
            <person name="Guerrero F.D."/>
            <person name="Moolhuijzen P."/>
            <person name="Goolsby J.A."/>
            <person name="Tidwell J."/>
            <person name="Bellgard S.E."/>
            <person name="Bellgard M.I."/>
        </authorList>
    </citation>
    <scope>NUCLEOTIDE SEQUENCE</scope>
    <source>
        <tissue evidence="1">Shoot tissue taken approximately 20 cm above the soil surface</tissue>
    </source>
</reference>
<accession>A0A0A8YP05</accession>
<name>A0A0A8YP05_ARUDO</name>
<dbReference type="EMBL" id="GBRH01269321">
    <property type="protein sequence ID" value="JAD28574.1"/>
    <property type="molecule type" value="Transcribed_RNA"/>
</dbReference>
<protein>
    <submittedName>
        <fullName evidence="1">Uncharacterized protein</fullName>
    </submittedName>
</protein>
<proteinExistence type="predicted"/>